<dbReference type="EMBL" id="JANRMI010000004">
    <property type="protein sequence ID" value="MDG0817492.1"/>
    <property type="molecule type" value="Genomic_DNA"/>
</dbReference>
<accession>A0ABT6DKU9</accession>
<evidence type="ECO:0000313" key="1">
    <source>
        <dbReference type="EMBL" id="MDG0817492.1"/>
    </source>
</evidence>
<organism evidence="1 2">
    <name type="scientific">Bdellovibrio svalbardensis</name>
    <dbReference type="NCBI Taxonomy" id="2972972"/>
    <lineage>
        <taxon>Bacteria</taxon>
        <taxon>Pseudomonadati</taxon>
        <taxon>Bdellovibrionota</taxon>
        <taxon>Bdellovibrionia</taxon>
        <taxon>Bdellovibrionales</taxon>
        <taxon>Pseudobdellovibrionaceae</taxon>
        <taxon>Bdellovibrio</taxon>
    </lineage>
</organism>
<evidence type="ECO:0000313" key="2">
    <source>
        <dbReference type="Proteomes" id="UP001152321"/>
    </source>
</evidence>
<dbReference type="Proteomes" id="UP001152321">
    <property type="component" value="Unassembled WGS sequence"/>
</dbReference>
<dbReference type="CDD" id="cd19608">
    <property type="entry name" value="GH113_mannanase-like"/>
    <property type="match status" value="1"/>
</dbReference>
<dbReference type="Pfam" id="PF22612">
    <property type="entry name" value="GH113"/>
    <property type="match status" value="1"/>
</dbReference>
<protein>
    <submittedName>
        <fullName evidence="1">Uncharacterized protein</fullName>
    </submittedName>
</protein>
<comment type="caution">
    <text evidence="1">The sequence shown here is derived from an EMBL/GenBank/DDBJ whole genome shotgun (WGS) entry which is preliminary data.</text>
</comment>
<dbReference type="InterPro" id="IPR017853">
    <property type="entry name" value="GH"/>
</dbReference>
<proteinExistence type="predicted"/>
<reference evidence="1" key="1">
    <citation type="submission" date="2022-08" db="EMBL/GenBank/DDBJ databases">
        <title>Novel Bdellovibrio Species Isolated from Svalbard: Designation Bdellovibrio svalbardensis.</title>
        <authorList>
            <person name="Mitchell R.J."/>
            <person name="Choi S.Y."/>
        </authorList>
    </citation>
    <scope>NUCLEOTIDE SEQUENCE</scope>
    <source>
        <strain evidence="1">PAP01</strain>
    </source>
</reference>
<dbReference type="SUPFAM" id="SSF51445">
    <property type="entry name" value="(Trans)glycosidases"/>
    <property type="match status" value="1"/>
</dbReference>
<sequence>MIFLMTAPTQGHASADIAFNVITYWPLGFRTDDSPQGLRVKRLLAKMHSLGANMVIFNFRGKMITGRSSDIYSYVPEDLQEQEEALLKQTIRYAKDLGMKIAFRPILLVVGPQDEFPFVENGYTWWHGNIRPDNPSEWFDHFFNYHKRYMKIAREVGASWYSIGAEMHSLTSGLGSRDPSWRFGFPELWVDFVAKARNVLGPDVEITYGANYTDQYVLEEGQKTWGGEFAQWYHDLTFLTRTPEEIFHQEQMRTFWRSLDFVGLDYYRALGSATTDYPSGYSELVGVLSKNPMSYAQNLNDMLSNLDETLGIRSRLAVQEVGYRSVEKCFVAPYLYEDDHTPINYEHQAAAWEALLQAMWEPQWPWMQGIGIWQVLVDDDSDMSVNGGFSPLGKSPAENVLKNFFTPKTAPQ</sequence>
<keyword evidence="2" id="KW-1185">Reference proteome</keyword>
<dbReference type="Gene3D" id="3.20.20.80">
    <property type="entry name" value="Glycosidases"/>
    <property type="match status" value="1"/>
</dbReference>
<gene>
    <name evidence="1" type="ORF">NWE73_14010</name>
</gene>
<dbReference type="InterPro" id="IPR055151">
    <property type="entry name" value="GH113"/>
</dbReference>
<name>A0ABT6DKU9_9BACT</name>